<accession>A0A3L6DGE3</accession>
<organism evidence="2 3">
    <name type="scientific">Zea mays</name>
    <name type="common">Maize</name>
    <dbReference type="NCBI Taxonomy" id="4577"/>
    <lineage>
        <taxon>Eukaryota</taxon>
        <taxon>Viridiplantae</taxon>
        <taxon>Streptophyta</taxon>
        <taxon>Embryophyta</taxon>
        <taxon>Tracheophyta</taxon>
        <taxon>Spermatophyta</taxon>
        <taxon>Magnoliopsida</taxon>
        <taxon>Liliopsida</taxon>
        <taxon>Poales</taxon>
        <taxon>Poaceae</taxon>
        <taxon>PACMAD clade</taxon>
        <taxon>Panicoideae</taxon>
        <taxon>Andropogonodae</taxon>
        <taxon>Andropogoneae</taxon>
        <taxon>Tripsacinae</taxon>
        <taxon>Zea</taxon>
    </lineage>
</organism>
<evidence type="ECO:0000256" key="1">
    <source>
        <dbReference type="SAM" id="MobiDB-lite"/>
    </source>
</evidence>
<dbReference type="EMBL" id="NCVQ01000010">
    <property type="protein sequence ID" value="PWZ07664.1"/>
    <property type="molecule type" value="Genomic_DNA"/>
</dbReference>
<name>A0A3L6DGE3_MAIZE</name>
<feature type="compositionally biased region" description="Basic and acidic residues" evidence="1">
    <location>
        <begin position="137"/>
        <end position="159"/>
    </location>
</feature>
<feature type="compositionally biased region" description="Basic residues" evidence="1">
    <location>
        <begin position="214"/>
        <end position="225"/>
    </location>
</feature>
<dbReference type="AlphaFoldDB" id="A0A3L6DGE3"/>
<reference evidence="2 3" key="1">
    <citation type="journal article" date="2018" name="Nat. Genet.">
        <title>Extensive intraspecific gene order and gene structural variations between Mo17 and other maize genomes.</title>
        <authorList>
            <person name="Sun S."/>
            <person name="Zhou Y."/>
            <person name="Chen J."/>
            <person name="Shi J."/>
            <person name="Zhao H."/>
            <person name="Zhao H."/>
            <person name="Song W."/>
            <person name="Zhang M."/>
            <person name="Cui Y."/>
            <person name="Dong X."/>
            <person name="Liu H."/>
            <person name="Ma X."/>
            <person name="Jiao Y."/>
            <person name="Wang B."/>
            <person name="Wei X."/>
            <person name="Stein J.C."/>
            <person name="Glaubitz J.C."/>
            <person name="Lu F."/>
            <person name="Yu G."/>
            <person name="Liang C."/>
            <person name="Fengler K."/>
            <person name="Li B."/>
            <person name="Rafalski A."/>
            <person name="Schnable P.S."/>
            <person name="Ware D.H."/>
            <person name="Buckler E.S."/>
            <person name="Lai J."/>
        </authorList>
    </citation>
    <scope>NUCLEOTIDE SEQUENCE [LARGE SCALE GENOMIC DNA]</scope>
    <source>
        <strain evidence="3">cv. Missouri 17</strain>
        <tissue evidence="2">Seedling</tissue>
    </source>
</reference>
<comment type="caution">
    <text evidence="2">The sequence shown here is derived from an EMBL/GenBank/DDBJ whole genome shotgun (WGS) entry which is preliminary data.</text>
</comment>
<dbReference type="Proteomes" id="UP000251960">
    <property type="component" value="Chromosome 9"/>
</dbReference>
<feature type="compositionally biased region" description="Acidic residues" evidence="1">
    <location>
        <begin position="231"/>
        <end position="248"/>
    </location>
</feature>
<feature type="region of interest" description="Disordered" evidence="1">
    <location>
        <begin position="136"/>
        <end position="249"/>
    </location>
</feature>
<protein>
    <submittedName>
        <fullName evidence="2">Uncharacterized protein</fullName>
    </submittedName>
</protein>
<evidence type="ECO:0000313" key="2">
    <source>
        <dbReference type="EMBL" id="PWZ07664.1"/>
    </source>
</evidence>
<proteinExistence type="predicted"/>
<feature type="compositionally biased region" description="Basic and acidic residues" evidence="1">
    <location>
        <begin position="190"/>
        <end position="208"/>
    </location>
</feature>
<feature type="compositionally biased region" description="Basic and acidic residues" evidence="1">
    <location>
        <begin position="167"/>
        <end position="183"/>
    </location>
</feature>
<gene>
    <name evidence="2" type="ORF">Zm00014a_024131</name>
</gene>
<evidence type="ECO:0000313" key="3">
    <source>
        <dbReference type="Proteomes" id="UP000251960"/>
    </source>
</evidence>
<feature type="region of interest" description="Disordered" evidence="1">
    <location>
        <begin position="316"/>
        <end position="404"/>
    </location>
</feature>
<sequence>MVINLQVFEPAPQGEGLQLLPVHASVRRPRRDHQLQIVGAAERGRPRHERPGAGLRVPGARGGRGVVDARAVRLPLLQLAAVGHAPGAAPALARRLRLHAPPVVLLQDLHRQLLLPPRPAPPDVERPEIWLPVLHPVGEEGHQPPDRARHPQGRQDGRQGHQPCCAEQERGSQRRWHAVREQAPEPEGEGGARQHPDGGRDPQRDPQQREGGVPHRRHVQARQGHRAVPLQEEDQGPDADAFDGEVPEDPAGGAARVPAVHRAGHQVPGGAGLQDMDRGQVAVAAGAAVGAAGHALPPVRSAAHHRLPPGLHLRQARRHEAPQGRRGSRLLRVHDGARGGARVPRRRRGALPGRVGAPRGGRPRGGPDRRRVGGGAQARAHAGVSGRATERETETAGARGPARK</sequence>